<reference evidence="1" key="1">
    <citation type="journal article" date="2023" name="Mol. Phylogenet. Evol.">
        <title>Genome-scale phylogeny and comparative genomics of the fungal order Sordariales.</title>
        <authorList>
            <person name="Hensen N."/>
            <person name="Bonometti L."/>
            <person name="Westerberg I."/>
            <person name="Brannstrom I.O."/>
            <person name="Guillou S."/>
            <person name="Cros-Aarteil S."/>
            <person name="Calhoun S."/>
            <person name="Haridas S."/>
            <person name="Kuo A."/>
            <person name="Mondo S."/>
            <person name="Pangilinan J."/>
            <person name="Riley R."/>
            <person name="LaButti K."/>
            <person name="Andreopoulos B."/>
            <person name="Lipzen A."/>
            <person name="Chen C."/>
            <person name="Yan M."/>
            <person name="Daum C."/>
            <person name="Ng V."/>
            <person name="Clum A."/>
            <person name="Steindorff A."/>
            <person name="Ohm R.A."/>
            <person name="Martin F."/>
            <person name="Silar P."/>
            <person name="Natvig D.O."/>
            <person name="Lalanne C."/>
            <person name="Gautier V."/>
            <person name="Ament-Velasquez S.L."/>
            <person name="Kruys A."/>
            <person name="Hutchinson M.I."/>
            <person name="Powell A.J."/>
            <person name="Barry K."/>
            <person name="Miller A.N."/>
            <person name="Grigoriev I.V."/>
            <person name="Debuchy R."/>
            <person name="Gladieux P."/>
            <person name="Hiltunen Thoren M."/>
            <person name="Johannesson H."/>
        </authorList>
    </citation>
    <scope>NUCLEOTIDE SEQUENCE</scope>
    <source>
        <strain evidence="1">CBS 232.78</strain>
    </source>
</reference>
<evidence type="ECO:0000313" key="2">
    <source>
        <dbReference type="Proteomes" id="UP001285441"/>
    </source>
</evidence>
<evidence type="ECO:0000313" key="1">
    <source>
        <dbReference type="EMBL" id="KAK3381437.1"/>
    </source>
</evidence>
<gene>
    <name evidence="1" type="ORF">B0H63DRAFT_204665</name>
</gene>
<comment type="caution">
    <text evidence="1">The sequence shown here is derived from an EMBL/GenBank/DDBJ whole genome shotgun (WGS) entry which is preliminary data.</text>
</comment>
<organism evidence="1 2">
    <name type="scientific">Podospora didyma</name>
    <dbReference type="NCBI Taxonomy" id="330526"/>
    <lineage>
        <taxon>Eukaryota</taxon>
        <taxon>Fungi</taxon>
        <taxon>Dikarya</taxon>
        <taxon>Ascomycota</taxon>
        <taxon>Pezizomycotina</taxon>
        <taxon>Sordariomycetes</taxon>
        <taxon>Sordariomycetidae</taxon>
        <taxon>Sordariales</taxon>
        <taxon>Podosporaceae</taxon>
        <taxon>Podospora</taxon>
    </lineage>
</organism>
<dbReference type="EMBL" id="JAULSW010000005">
    <property type="protein sequence ID" value="KAK3381437.1"/>
    <property type="molecule type" value="Genomic_DNA"/>
</dbReference>
<reference evidence="1" key="2">
    <citation type="submission" date="2023-06" db="EMBL/GenBank/DDBJ databases">
        <authorList>
            <consortium name="Lawrence Berkeley National Laboratory"/>
            <person name="Haridas S."/>
            <person name="Hensen N."/>
            <person name="Bonometti L."/>
            <person name="Westerberg I."/>
            <person name="Brannstrom I.O."/>
            <person name="Guillou S."/>
            <person name="Cros-Aarteil S."/>
            <person name="Calhoun S."/>
            <person name="Kuo A."/>
            <person name="Mondo S."/>
            <person name="Pangilinan J."/>
            <person name="Riley R."/>
            <person name="LaButti K."/>
            <person name="Andreopoulos B."/>
            <person name="Lipzen A."/>
            <person name="Chen C."/>
            <person name="Yanf M."/>
            <person name="Daum C."/>
            <person name="Ng V."/>
            <person name="Clum A."/>
            <person name="Steindorff A."/>
            <person name="Ohm R."/>
            <person name="Martin F."/>
            <person name="Silar P."/>
            <person name="Natvig D."/>
            <person name="Lalanne C."/>
            <person name="Gautier V."/>
            <person name="Ament-velasquez S.L."/>
            <person name="Kruys A."/>
            <person name="Hutchinson M.I."/>
            <person name="Powell A.J."/>
            <person name="Barry K."/>
            <person name="Miller A.N."/>
            <person name="Grigoriev I.V."/>
            <person name="Debuchy R."/>
            <person name="Gladieux P."/>
            <person name="Thoren M.H."/>
            <person name="Johannesson H."/>
        </authorList>
    </citation>
    <scope>NUCLEOTIDE SEQUENCE</scope>
    <source>
        <strain evidence="1">CBS 232.78</strain>
    </source>
</reference>
<dbReference type="Proteomes" id="UP001285441">
    <property type="component" value="Unassembled WGS sequence"/>
</dbReference>
<accession>A0AAE0NH50</accession>
<keyword evidence="2" id="KW-1185">Reference proteome</keyword>
<protein>
    <submittedName>
        <fullName evidence="1">Uncharacterized protein</fullName>
    </submittedName>
</protein>
<name>A0AAE0NH50_9PEZI</name>
<proteinExistence type="predicted"/>
<sequence>MLSFYEQMQHGYQCFPWVDVALGSRQHPREQGLLREYVTLTPSITGHCSVSTLLFPFKLQLHAFVSGDPIATSNSPAKCRIAAIISVLLLCWLALARCQSRITWLVAAAEGLLIGLAAPGVIPRLDIGGCEPEGLQCGERWDDVDRQGTRPAHWTLSSE</sequence>
<dbReference type="AlphaFoldDB" id="A0AAE0NH50"/>